<sequence>MFKQVNVSESLVEPNGVCIFCDYPKDNDCAICDGGKLDFIEP</sequence>
<dbReference type="EMBL" id="JAGGLV010000001">
    <property type="protein sequence ID" value="MBP2110060.1"/>
    <property type="molecule type" value="Genomic_DNA"/>
</dbReference>
<comment type="caution">
    <text evidence="1">The sequence shown here is derived from an EMBL/GenBank/DDBJ whole genome shotgun (WGS) entry which is preliminary data.</text>
</comment>
<gene>
    <name evidence="1" type="ORF">J2Z70_000199</name>
</gene>
<protein>
    <submittedName>
        <fullName evidence="1">Uncharacterized protein</fullName>
    </submittedName>
</protein>
<keyword evidence="2" id="KW-1185">Reference proteome</keyword>
<proteinExistence type="predicted"/>
<name>A0ABS4NJ52_9BACL</name>
<evidence type="ECO:0000313" key="1">
    <source>
        <dbReference type="EMBL" id="MBP2110060.1"/>
    </source>
</evidence>
<accession>A0ABS4NJ52</accession>
<dbReference type="Proteomes" id="UP000773462">
    <property type="component" value="Unassembled WGS sequence"/>
</dbReference>
<reference evidence="1 2" key="1">
    <citation type="submission" date="2021-03" db="EMBL/GenBank/DDBJ databases">
        <title>Genomic Encyclopedia of Type Strains, Phase IV (KMG-IV): sequencing the most valuable type-strain genomes for metagenomic binning, comparative biology and taxonomic classification.</title>
        <authorList>
            <person name="Goeker M."/>
        </authorList>
    </citation>
    <scope>NUCLEOTIDE SEQUENCE [LARGE SCALE GENOMIC DNA]</scope>
    <source>
        <strain evidence="1 2">DSM 101953</strain>
    </source>
</reference>
<evidence type="ECO:0000313" key="2">
    <source>
        <dbReference type="Proteomes" id="UP000773462"/>
    </source>
</evidence>
<organism evidence="1 2">
    <name type="scientific">Paenibacillus silagei</name>
    <dbReference type="NCBI Taxonomy" id="1670801"/>
    <lineage>
        <taxon>Bacteria</taxon>
        <taxon>Bacillati</taxon>
        <taxon>Bacillota</taxon>
        <taxon>Bacilli</taxon>
        <taxon>Bacillales</taxon>
        <taxon>Paenibacillaceae</taxon>
        <taxon>Paenibacillus</taxon>
    </lineage>
</organism>
<dbReference type="RefSeq" id="WP_281068106.1">
    <property type="nucleotide sequence ID" value="NZ_JAGGLV010000001.1"/>
</dbReference>